<comment type="caution">
    <text evidence="2">The sequence shown here is derived from an EMBL/GenBank/DDBJ whole genome shotgun (WGS) entry which is preliminary data.</text>
</comment>
<keyword evidence="1" id="KW-1133">Transmembrane helix</keyword>
<evidence type="ECO:0000313" key="2">
    <source>
        <dbReference type="EMBL" id="MBB5044736.1"/>
    </source>
</evidence>
<protein>
    <recommendedName>
        <fullName evidence="4">Protoheme IX farnesyltransferase</fullName>
    </recommendedName>
</protein>
<name>A0A7W8DXC5_9HYPH</name>
<keyword evidence="3" id="KW-1185">Reference proteome</keyword>
<evidence type="ECO:0000313" key="3">
    <source>
        <dbReference type="Proteomes" id="UP000535406"/>
    </source>
</evidence>
<gene>
    <name evidence="2" type="ORF">HNQ66_004163</name>
</gene>
<organism evidence="2 3">
    <name type="scientific">Shinella fusca</name>
    <dbReference type="NCBI Taxonomy" id="544480"/>
    <lineage>
        <taxon>Bacteria</taxon>
        <taxon>Pseudomonadati</taxon>
        <taxon>Pseudomonadota</taxon>
        <taxon>Alphaproteobacteria</taxon>
        <taxon>Hyphomicrobiales</taxon>
        <taxon>Rhizobiaceae</taxon>
        <taxon>Shinella</taxon>
    </lineage>
</organism>
<keyword evidence="1" id="KW-0472">Membrane</keyword>
<dbReference type="AlphaFoldDB" id="A0A7W8DXC5"/>
<evidence type="ECO:0008006" key="4">
    <source>
        <dbReference type="Google" id="ProtNLM"/>
    </source>
</evidence>
<proteinExistence type="predicted"/>
<reference evidence="2 3" key="1">
    <citation type="submission" date="2020-08" db="EMBL/GenBank/DDBJ databases">
        <title>Genomic Encyclopedia of Type Strains, Phase IV (KMG-IV): sequencing the most valuable type-strain genomes for metagenomic binning, comparative biology and taxonomic classification.</title>
        <authorList>
            <person name="Goeker M."/>
        </authorList>
    </citation>
    <scope>NUCLEOTIDE SEQUENCE [LARGE SCALE GENOMIC DNA]</scope>
    <source>
        <strain evidence="2 3">DSM 21319</strain>
    </source>
</reference>
<dbReference type="Proteomes" id="UP000535406">
    <property type="component" value="Unassembled WGS sequence"/>
</dbReference>
<dbReference type="EMBL" id="JACHIK010000020">
    <property type="protein sequence ID" value="MBB5044736.1"/>
    <property type="molecule type" value="Genomic_DNA"/>
</dbReference>
<evidence type="ECO:0000256" key="1">
    <source>
        <dbReference type="SAM" id="Phobius"/>
    </source>
</evidence>
<sequence length="46" mass="4971">METVNLTENQKKARRNRNIALGAVLLGLVVLFYIITLVKLAGGMAG</sequence>
<keyword evidence="1" id="KW-0812">Transmembrane</keyword>
<accession>A0A7W8DXC5</accession>
<feature type="transmembrane region" description="Helical" evidence="1">
    <location>
        <begin position="19"/>
        <end position="41"/>
    </location>
</feature>
<dbReference type="RefSeq" id="WP_184146300.1">
    <property type="nucleotide sequence ID" value="NZ_JACHIK010000020.1"/>
</dbReference>